<evidence type="ECO:0000256" key="1">
    <source>
        <dbReference type="SAM" id="MobiDB-lite"/>
    </source>
</evidence>
<evidence type="ECO:0000313" key="2">
    <source>
        <dbReference type="EMBL" id="KJA16219.1"/>
    </source>
</evidence>
<evidence type="ECO:0000313" key="3">
    <source>
        <dbReference type="Proteomes" id="UP000054270"/>
    </source>
</evidence>
<feature type="compositionally biased region" description="Low complexity" evidence="1">
    <location>
        <begin position="8"/>
        <end position="18"/>
    </location>
</feature>
<dbReference type="EMBL" id="KN817625">
    <property type="protein sequence ID" value="KJA16219.1"/>
    <property type="molecule type" value="Genomic_DNA"/>
</dbReference>
<organism evidence="2 3">
    <name type="scientific">Hypholoma sublateritium (strain FD-334 SS-4)</name>
    <dbReference type="NCBI Taxonomy" id="945553"/>
    <lineage>
        <taxon>Eukaryota</taxon>
        <taxon>Fungi</taxon>
        <taxon>Dikarya</taxon>
        <taxon>Basidiomycota</taxon>
        <taxon>Agaricomycotina</taxon>
        <taxon>Agaricomycetes</taxon>
        <taxon>Agaricomycetidae</taxon>
        <taxon>Agaricales</taxon>
        <taxon>Agaricineae</taxon>
        <taxon>Strophariaceae</taxon>
        <taxon>Hypholoma</taxon>
    </lineage>
</organism>
<gene>
    <name evidence="2" type="ORF">HYPSUDRAFT_47523</name>
</gene>
<feature type="region of interest" description="Disordered" evidence="1">
    <location>
        <begin position="40"/>
        <end position="103"/>
    </location>
</feature>
<dbReference type="OMA" id="TRIFKCK"/>
<feature type="compositionally biased region" description="Basic residues" evidence="1">
    <location>
        <begin position="49"/>
        <end position="64"/>
    </location>
</feature>
<reference evidence="3" key="1">
    <citation type="submission" date="2014-04" db="EMBL/GenBank/DDBJ databases">
        <title>Evolutionary Origins and Diversification of the Mycorrhizal Mutualists.</title>
        <authorList>
            <consortium name="DOE Joint Genome Institute"/>
            <consortium name="Mycorrhizal Genomics Consortium"/>
            <person name="Kohler A."/>
            <person name="Kuo A."/>
            <person name="Nagy L.G."/>
            <person name="Floudas D."/>
            <person name="Copeland A."/>
            <person name="Barry K.W."/>
            <person name="Cichocki N."/>
            <person name="Veneault-Fourrey C."/>
            <person name="LaButti K."/>
            <person name="Lindquist E.A."/>
            <person name="Lipzen A."/>
            <person name="Lundell T."/>
            <person name="Morin E."/>
            <person name="Murat C."/>
            <person name="Riley R."/>
            <person name="Ohm R."/>
            <person name="Sun H."/>
            <person name="Tunlid A."/>
            <person name="Henrissat B."/>
            <person name="Grigoriev I.V."/>
            <person name="Hibbett D.S."/>
            <person name="Martin F."/>
        </authorList>
    </citation>
    <scope>NUCLEOTIDE SEQUENCE [LARGE SCALE GENOMIC DNA]</scope>
    <source>
        <strain evidence="3">FD-334 SS-4</strain>
    </source>
</reference>
<feature type="region of interest" description="Disordered" evidence="1">
    <location>
        <begin position="1"/>
        <end position="24"/>
    </location>
</feature>
<proteinExistence type="predicted"/>
<name>A0A0D2NAR2_HYPSF</name>
<dbReference type="OrthoDB" id="3025610at2759"/>
<dbReference type="AlphaFoldDB" id="A0A0D2NAR2"/>
<sequence>MDPTLLASSSRSPRTPGTPKRDLPFCATCRKVTVNPASFKNCPSCRETNRKKSQLAARRRRERQRRVSDVNTFAALNRNSDDSDDAPPTRPQPKENQPAVKAALAKKIAAKPLRELEDEEKRVALAQLKNRLNIVLAQTGAKPATRPATTSSTQTIDGKQYQTASAMYESLKRRMLVQKKLKFHGHHAIVAVSTISHAQRVQMVANDLRKIARLSFEHTKGNESHDFQTMTRKLTFQCTCLGYDQVKPTMKGNAGDLIKMARLASGSGIMTPRVCGGKIVVSAGDDTTHPLNLLGQRIVVSVEHN</sequence>
<protein>
    <submittedName>
        <fullName evidence="2">Uncharacterized protein</fullName>
    </submittedName>
</protein>
<dbReference type="Proteomes" id="UP000054270">
    <property type="component" value="Unassembled WGS sequence"/>
</dbReference>
<keyword evidence="3" id="KW-1185">Reference proteome</keyword>
<accession>A0A0D2NAR2</accession>